<dbReference type="OrthoDB" id="6636366at2"/>
<organism evidence="9 10">
    <name type="scientific">Paracoccus litorisediminis</name>
    <dbReference type="NCBI Taxonomy" id="2006130"/>
    <lineage>
        <taxon>Bacteria</taxon>
        <taxon>Pseudomonadati</taxon>
        <taxon>Pseudomonadota</taxon>
        <taxon>Alphaproteobacteria</taxon>
        <taxon>Rhodobacterales</taxon>
        <taxon>Paracoccaceae</taxon>
        <taxon>Paracoccus</taxon>
    </lineage>
</organism>
<protein>
    <submittedName>
        <fullName evidence="9">Transporter</fullName>
    </submittedName>
</protein>
<evidence type="ECO:0000256" key="7">
    <source>
        <dbReference type="ARBA" id="ARBA00023136"/>
    </source>
</evidence>
<dbReference type="CDD" id="cd13747">
    <property type="entry name" value="UreI_AmiS_like_1"/>
    <property type="match status" value="1"/>
</dbReference>
<dbReference type="InterPro" id="IPR003211">
    <property type="entry name" value="AmiSUreI_transpt"/>
</dbReference>
<dbReference type="Pfam" id="PF02293">
    <property type="entry name" value="AmiS_UreI"/>
    <property type="match status" value="1"/>
</dbReference>
<evidence type="ECO:0000256" key="3">
    <source>
        <dbReference type="ARBA" id="ARBA00022448"/>
    </source>
</evidence>
<dbReference type="RefSeq" id="WP_155041557.1">
    <property type="nucleotide sequence ID" value="NZ_WMIG01000017.1"/>
</dbReference>
<keyword evidence="5 8" id="KW-0812">Transmembrane</keyword>
<feature type="transmembrane region" description="Helical" evidence="8">
    <location>
        <begin position="6"/>
        <end position="23"/>
    </location>
</feature>
<dbReference type="EMBL" id="WMIG01000017">
    <property type="protein sequence ID" value="MTH61602.1"/>
    <property type="molecule type" value="Genomic_DNA"/>
</dbReference>
<gene>
    <name evidence="9" type="ORF">GL300_20520</name>
</gene>
<feature type="transmembrane region" description="Helical" evidence="8">
    <location>
        <begin position="89"/>
        <end position="110"/>
    </location>
</feature>
<evidence type="ECO:0000256" key="8">
    <source>
        <dbReference type="SAM" id="Phobius"/>
    </source>
</evidence>
<reference evidence="9 10" key="1">
    <citation type="submission" date="2019-11" db="EMBL/GenBank/DDBJ databases">
        <authorList>
            <person name="Dong K."/>
        </authorList>
    </citation>
    <scope>NUCLEOTIDE SEQUENCE [LARGE SCALE GENOMIC DNA]</scope>
    <source>
        <strain evidence="9 10">NBRC 112902</strain>
    </source>
</reference>
<dbReference type="Proteomes" id="UP000449846">
    <property type="component" value="Unassembled WGS sequence"/>
</dbReference>
<evidence type="ECO:0000256" key="5">
    <source>
        <dbReference type="ARBA" id="ARBA00022692"/>
    </source>
</evidence>
<dbReference type="Gene3D" id="1.25.40.600">
    <property type="match status" value="1"/>
</dbReference>
<feature type="transmembrane region" description="Helical" evidence="8">
    <location>
        <begin position="30"/>
        <end position="47"/>
    </location>
</feature>
<keyword evidence="6 8" id="KW-1133">Transmembrane helix</keyword>
<dbReference type="InterPro" id="IPR038523">
    <property type="entry name" value="AmiSUreI_transpt_sf"/>
</dbReference>
<proteinExistence type="inferred from homology"/>
<sequence length="170" mass="18299">MLTGFVLFYVGAVLVINGLWLLGKIDGREIVIINLVTASVSGAVVLHDAFGDEANAASIRNAGLSLLFCTTYLWVAWNRLSGADGRGLGWFSLFVAITAVPVAARGFLAASTGAEFWMAANWLAWALLWFLYFTLLTLRLPISRPVGCITVLVGVLTGWMPGYLLMEGAL</sequence>
<evidence type="ECO:0000313" key="9">
    <source>
        <dbReference type="EMBL" id="MTH61602.1"/>
    </source>
</evidence>
<evidence type="ECO:0000256" key="4">
    <source>
        <dbReference type="ARBA" id="ARBA00022475"/>
    </source>
</evidence>
<feature type="transmembrane region" description="Helical" evidence="8">
    <location>
        <begin position="116"/>
        <end position="138"/>
    </location>
</feature>
<keyword evidence="10" id="KW-1185">Reference proteome</keyword>
<accession>A0A844HVV6</accession>
<keyword evidence="3" id="KW-0813">Transport</keyword>
<keyword evidence="7 8" id="KW-0472">Membrane</keyword>
<name>A0A844HVV6_9RHOB</name>
<comment type="caution">
    <text evidence="9">The sequence shown here is derived from an EMBL/GenBank/DDBJ whole genome shotgun (WGS) entry which is preliminary data.</text>
</comment>
<evidence type="ECO:0000256" key="6">
    <source>
        <dbReference type="ARBA" id="ARBA00022989"/>
    </source>
</evidence>
<dbReference type="AlphaFoldDB" id="A0A844HVV6"/>
<comment type="subcellular location">
    <subcellularLocation>
        <location evidence="1">Cell membrane</location>
        <topology evidence="1">Multi-pass membrane protein</topology>
    </subcellularLocation>
</comment>
<feature type="transmembrane region" description="Helical" evidence="8">
    <location>
        <begin position="59"/>
        <end position="77"/>
    </location>
</feature>
<feature type="transmembrane region" description="Helical" evidence="8">
    <location>
        <begin position="145"/>
        <end position="166"/>
    </location>
</feature>
<evidence type="ECO:0000256" key="1">
    <source>
        <dbReference type="ARBA" id="ARBA00004651"/>
    </source>
</evidence>
<dbReference type="GO" id="GO:0005886">
    <property type="term" value="C:plasma membrane"/>
    <property type="evidence" value="ECO:0007669"/>
    <property type="project" value="UniProtKB-SubCell"/>
</dbReference>
<comment type="similarity">
    <text evidence="2">Belongs to the AmiS/UreI family.</text>
</comment>
<evidence type="ECO:0000256" key="2">
    <source>
        <dbReference type="ARBA" id="ARBA00010068"/>
    </source>
</evidence>
<keyword evidence="4" id="KW-1003">Cell membrane</keyword>
<evidence type="ECO:0000313" key="10">
    <source>
        <dbReference type="Proteomes" id="UP000449846"/>
    </source>
</evidence>